<dbReference type="PANTHER" id="PTHR34981">
    <property type="entry name" value="CELL DIVISION PROTEIN ZAPA"/>
    <property type="match status" value="1"/>
</dbReference>
<dbReference type="Gene3D" id="6.10.250.790">
    <property type="match status" value="1"/>
</dbReference>
<evidence type="ECO:0000256" key="9">
    <source>
        <dbReference type="ARBA" id="ARBA00033158"/>
    </source>
</evidence>
<dbReference type="GO" id="GO:0000921">
    <property type="term" value="P:septin ring assembly"/>
    <property type="evidence" value="ECO:0007669"/>
    <property type="project" value="TreeGrafter"/>
</dbReference>
<dbReference type="SUPFAM" id="SSF102829">
    <property type="entry name" value="Cell division protein ZapA-like"/>
    <property type="match status" value="1"/>
</dbReference>
<accession>A0A1E7DM79</accession>
<evidence type="ECO:0000256" key="8">
    <source>
        <dbReference type="ARBA" id="ARBA00026068"/>
    </source>
</evidence>
<dbReference type="Pfam" id="PF05164">
    <property type="entry name" value="ZapA"/>
    <property type="match status" value="1"/>
</dbReference>
<evidence type="ECO:0000313" key="11">
    <source>
        <dbReference type="Proteomes" id="UP000095658"/>
    </source>
</evidence>
<dbReference type="STRING" id="1714016.BA724_07765"/>
<sequence length="92" mass="10632">MSDGQKTRLTVDIYGSQYTIIGTESEYHIRRVTEMVDDKMREIGSRNASLDTQKIAVLTAVNMVNDYLKMEEELEQMKMELSHMKNWNAVNG</sequence>
<comment type="caution">
    <text evidence="10">The sequence shown here is derived from an EMBL/GenBank/DDBJ whole genome shotgun (WGS) entry which is preliminary data.</text>
</comment>
<keyword evidence="4 10" id="KW-0132">Cell division</keyword>
<evidence type="ECO:0000256" key="5">
    <source>
        <dbReference type="ARBA" id="ARBA00023210"/>
    </source>
</evidence>
<keyword evidence="5" id="KW-0717">Septation</keyword>
<evidence type="ECO:0000313" key="10">
    <source>
        <dbReference type="EMBL" id="OES44181.1"/>
    </source>
</evidence>
<dbReference type="AlphaFoldDB" id="A0A1E7DM79"/>
<evidence type="ECO:0000256" key="2">
    <source>
        <dbReference type="ARBA" id="ARBA00015195"/>
    </source>
</evidence>
<evidence type="ECO:0000256" key="6">
    <source>
        <dbReference type="ARBA" id="ARBA00023306"/>
    </source>
</evidence>
<evidence type="ECO:0000256" key="1">
    <source>
        <dbReference type="ARBA" id="ARBA00004496"/>
    </source>
</evidence>
<dbReference type="OrthoDB" id="9808604at2"/>
<gene>
    <name evidence="10" type="ORF">BA724_07765</name>
</gene>
<comment type="subunit">
    <text evidence="8">Homodimer. Interacts with FtsZ.</text>
</comment>
<evidence type="ECO:0000256" key="4">
    <source>
        <dbReference type="ARBA" id="ARBA00022618"/>
    </source>
</evidence>
<evidence type="ECO:0000256" key="7">
    <source>
        <dbReference type="ARBA" id="ARBA00024910"/>
    </source>
</evidence>
<dbReference type="NCBIfam" id="NF010724">
    <property type="entry name" value="PRK14126.1"/>
    <property type="match status" value="1"/>
</dbReference>
<evidence type="ECO:0000256" key="3">
    <source>
        <dbReference type="ARBA" id="ARBA00022490"/>
    </source>
</evidence>
<dbReference type="Proteomes" id="UP000095658">
    <property type="component" value="Unassembled WGS sequence"/>
</dbReference>
<dbReference type="GO" id="GO:0043093">
    <property type="term" value="P:FtsZ-dependent cytokinesis"/>
    <property type="evidence" value="ECO:0007669"/>
    <property type="project" value="TreeGrafter"/>
</dbReference>
<dbReference type="InterPro" id="IPR036192">
    <property type="entry name" value="Cell_div_ZapA-like_sf"/>
</dbReference>
<dbReference type="RefSeq" id="WP_069938786.1">
    <property type="nucleotide sequence ID" value="NZ_MAMP01000022.1"/>
</dbReference>
<dbReference type="GO" id="GO:0030428">
    <property type="term" value="C:cell septum"/>
    <property type="evidence" value="ECO:0007669"/>
    <property type="project" value="TreeGrafter"/>
</dbReference>
<dbReference type="GO" id="GO:0005829">
    <property type="term" value="C:cytosol"/>
    <property type="evidence" value="ECO:0007669"/>
    <property type="project" value="TreeGrafter"/>
</dbReference>
<dbReference type="PANTHER" id="PTHR34981:SF1">
    <property type="entry name" value="CELL DIVISION PROTEIN ZAPA"/>
    <property type="match status" value="1"/>
</dbReference>
<dbReference type="InterPro" id="IPR053712">
    <property type="entry name" value="Bac_CellDiv_Activator"/>
</dbReference>
<protein>
    <recommendedName>
        <fullName evidence="2">Cell division protein ZapA</fullName>
    </recommendedName>
    <alternativeName>
        <fullName evidence="9">Z ring-associated protein ZapA</fullName>
    </alternativeName>
</protein>
<comment type="function">
    <text evidence="7">Activator of cell division through the inhibition of FtsZ GTPase activity, therefore promoting FtsZ assembly into bundles of protofilaments necessary for the formation of the division Z ring. It is recruited early at mid-cell but it is not essential for cell division.</text>
</comment>
<dbReference type="EMBL" id="MAMP01000022">
    <property type="protein sequence ID" value="OES44181.1"/>
    <property type="molecule type" value="Genomic_DNA"/>
</dbReference>
<keyword evidence="3" id="KW-0963">Cytoplasm</keyword>
<name>A0A1E7DM79_9BACI</name>
<keyword evidence="11" id="KW-1185">Reference proteome</keyword>
<keyword evidence="6" id="KW-0131">Cell cycle</keyword>
<proteinExistence type="predicted"/>
<reference evidence="10 11" key="1">
    <citation type="submission" date="2016-06" db="EMBL/GenBank/DDBJ databases">
        <title>Domibacillus iocasae genome sequencing.</title>
        <authorList>
            <person name="Verma A."/>
            <person name="Pal Y."/>
            <person name="Ojha A.K."/>
            <person name="Krishnamurthi S."/>
        </authorList>
    </citation>
    <scope>NUCLEOTIDE SEQUENCE [LARGE SCALE GENOMIC DNA]</scope>
    <source>
        <strain evidence="10 11">DSM 29979</strain>
    </source>
</reference>
<dbReference type="GO" id="GO:0000917">
    <property type="term" value="P:division septum assembly"/>
    <property type="evidence" value="ECO:0007669"/>
    <property type="project" value="UniProtKB-KW"/>
</dbReference>
<dbReference type="InterPro" id="IPR007838">
    <property type="entry name" value="Cell_div_ZapA-like"/>
</dbReference>
<comment type="subcellular location">
    <subcellularLocation>
        <location evidence="1">Cytoplasm</location>
    </subcellularLocation>
</comment>
<dbReference type="GO" id="GO:0032153">
    <property type="term" value="C:cell division site"/>
    <property type="evidence" value="ECO:0007669"/>
    <property type="project" value="TreeGrafter"/>
</dbReference>
<organism evidence="10 11">
    <name type="scientific">Domibacillus iocasae</name>
    <dbReference type="NCBI Taxonomy" id="1714016"/>
    <lineage>
        <taxon>Bacteria</taxon>
        <taxon>Bacillati</taxon>
        <taxon>Bacillota</taxon>
        <taxon>Bacilli</taxon>
        <taxon>Bacillales</taxon>
        <taxon>Bacillaceae</taxon>
        <taxon>Domibacillus</taxon>
    </lineage>
</organism>